<gene>
    <name evidence="4" type="ORF">LNINA_LOCUS7246</name>
</gene>
<dbReference type="InterPro" id="IPR048395">
    <property type="entry name" value="Glyco_hydro_31_C"/>
</dbReference>
<feature type="domain" description="Fibronectin type-III" evidence="3">
    <location>
        <begin position="844"/>
        <end position="924"/>
    </location>
</feature>
<dbReference type="InterPro" id="IPR017853">
    <property type="entry name" value="GH"/>
</dbReference>
<dbReference type="EMBL" id="CAVLEF010000009">
    <property type="protein sequence ID" value="CAK1547797.1"/>
    <property type="molecule type" value="Genomic_DNA"/>
</dbReference>
<evidence type="ECO:0000313" key="5">
    <source>
        <dbReference type="Proteomes" id="UP001497472"/>
    </source>
</evidence>
<dbReference type="InterPro" id="IPR025887">
    <property type="entry name" value="Glyco_hydro_31_N_dom"/>
</dbReference>
<dbReference type="SUPFAM" id="SSF51011">
    <property type="entry name" value="Glycosyl hydrolase domain"/>
    <property type="match status" value="1"/>
</dbReference>
<name>A0AAV1JE58_9NEOP</name>
<sequence>MATEKDKRLQGIAAFDKQLHYYTITFESGEEARLYILNDHVFRYYMSPTGEFMDYPKPHNTADTAKIIAKDQDSYGYEAHNYSTLNNEKLHYIVQTRHISIVFDKITTTIKVHDTRRNKDVLIEFTSLSYDDEESTQTLFQSSDEYFFGGGMQNGRFTHKNEVIDIANTNNWIDGGVTSPCPFYWSTNGYGILRNTWQPGVYDFGVNSSEIIQTTHTEIKYDAYYFISFQPMDILKDYYELTGYPLLMPEYAFYEAHLNAFNRDYWVEVTPNTQGAILFEDGKYYKCYQPKDMDEKTGILESLNGEKDNYQFSARAMIDRYRRHDMPLGWFIPNDGYGSGYGQTDTLEGDIKNLKQFSDYAAQQGIEVALWTECNLEPVDPLNPKKGDRDLAKEVSIAHVVALKCDVAWIGEGYSFALSAVENASDIFVKNTKRRPMIIMVDGWGGTQRYAGIWSGDQTGGEWEYIRLHIPTYIGSGLSGMPIVGSDMDGIYGGGLREVNIRDYQWKTFTPLQLNMDGWGRIPKTPFSFDEEAQTINRAYLKLKSILMPYNYTLGYEAIHGLPMIRAMFLEFPHETSSYTNDSKYQFMWGSSILVAPIYNDKSCNDDSIRDGIYLPDKNQLWIDFFTGQKFQGGKIYNNFVSPLWKIPVYIREGSIIPMTTPNNNPNEVKRDTRIFTIYPNGNHSFVSYEDDAISSEYSNGQKAETQINIVGPTSNATGSLLVTIYKTNGSYKGMVKDRTTVLQIMCTRNINKLKASVNGENVKLKKVHTEQDFKQNINCYCFTKNFVINPFMNEISRTGQSFLLIKIDKLDITLSEINIKIADYTNDAVIFGRTGEVDSTIPAPEGFQDKENTPNSITMEWKDVDKDFYEIERDGVVFTNIVGTKFTFDNFVCNSEHNFRIRAVKHGKVSNWTKLVTGKTKEDPYKV</sequence>
<dbReference type="GO" id="GO:0090599">
    <property type="term" value="F:alpha-glucosidase activity"/>
    <property type="evidence" value="ECO:0007669"/>
    <property type="project" value="UniProtKB-ARBA"/>
</dbReference>
<dbReference type="AlphaFoldDB" id="A0AAV1JE58"/>
<dbReference type="InterPro" id="IPR013783">
    <property type="entry name" value="Ig-like_fold"/>
</dbReference>
<dbReference type="Pfam" id="PF13802">
    <property type="entry name" value="Gal_mutarotas_2"/>
    <property type="match status" value="1"/>
</dbReference>
<evidence type="ECO:0000256" key="1">
    <source>
        <dbReference type="ARBA" id="ARBA00007806"/>
    </source>
</evidence>
<dbReference type="CDD" id="cd14752">
    <property type="entry name" value="GH31_N"/>
    <property type="match status" value="1"/>
</dbReference>
<dbReference type="CDD" id="cd00063">
    <property type="entry name" value="FN3"/>
    <property type="match status" value="1"/>
</dbReference>
<organism evidence="4 5">
    <name type="scientific">Leptosia nina</name>
    <dbReference type="NCBI Taxonomy" id="320188"/>
    <lineage>
        <taxon>Eukaryota</taxon>
        <taxon>Metazoa</taxon>
        <taxon>Ecdysozoa</taxon>
        <taxon>Arthropoda</taxon>
        <taxon>Hexapoda</taxon>
        <taxon>Insecta</taxon>
        <taxon>Pterygota</taxon>
        <taxon>Neoptera</taxon>
        <taxon>Endopterygota</taxon>
        <taxon>Lepidoptera</taxon>
        <taxon>Glossata</taxon>
        <taxon>Ditrysia</taxon>
        <taxon>Papilionoidea</taxon>
        <taxon>Pieridae</taxon>
        <taxon>Pierinae</taxon>
        <taxon>Leptosia</taxon>
    </lineage>
</organism>
<dbReference type="Gene3D" id="2.60.40.10">
    <property type="entry name" value="Immunoglobulins"/>
    <property type="match status" value="1"/>
</dbReference>
<keyword evidence="2" id="KW-0378">Hydrolase</keyword>
<dbReference type="Gene3D" id="3.20.20.80">
    <property type="entry name" value="Glycosidases"/>
    <property type="match status" value="1"/>
</dbReference>
<evidence type="ECO:0000313" key="4">
    <source>
        <dbReference type="EMBL" id="CAK1547797.1"/>
    </source>
</evidence>
<dbReference type="Pfam" id="PF21365">
    <property type="entry name" value="Glyco_hydro_31_3rd"/>
    <property type="match status" value="1"/>
</dbReference>
<dbReference type="InterPro" id="IPR033403">
    <property type="entry name" value="DUF5110"/>
</dbReference>
<dbReference type="Pfam" id="PF17137">
    <property type="entry name" value="DUF5110"/>
    <property type="match status" value="1"/>
</dbReference>
<accession>A0AAV1JE58</accession>
<dbReference type="GO" id="GO:0030246">
    <property type="term" value="F:carbohydrate binding"/>
    <property type="evidence" value="ECO:0007669"/>
    <property type="project" value="InterPro"/>
</dbReference>
<dbReference type="InterPro" id="IPR013780">
    <property type="entry name" value="Glyco_hydro_b"/>
</dbReference>
<dbReference type="SUPFAM" id="SSF49265">
    <property type="entry name" value="Fibronectin type III"/>
    <property type="match status" value="1"/>
</dbReference>
<dbReference type="InterPro" id="IPR036116">
    <property type="entry name" value="FN3_sf"/>
</dbReference>
<keyword evidence="2" id="KW-0326">Glycosidase</keyword>
<evidence type="ECO:0000256" key="2">
    <source>
        <dbReference type="RuleBase" id="RU361185"/>
    </source>
</evidence>
<dbReference type="Gene3D" id="2.60.40.1760">
    <property type="entry name" value="glycosyl hydrolase (family 31)"/>
    <property type="match status" value="1"/>
</dbReference>
<dbReference type="Proteomes" id="UP001497472">
    <property type="component" value="Unassembled WGS sequence"/>
</dbReference>
<dbReference type="Pfam" id="PF01055">
    <property type="entry name" value="Glyco_hydro_31_2nd"/>
    <property type="match status" value="1"/>
</dbReference>
<dbReference type="PROSITE" id="PS50853">
    <property type="entry name" value="FN3"/>
    <property type="match status" value="1"/>
</dbReference>
<comment type="similarity">
    <text evidence="1 2">Belongs to the glycosyl hydrolase 31 family.</text>
</comment>
<protein>
    <recommendedName>
        <fullName evidence="3">Fibronectin type-III domain-containing protein</fullName>
    </recommendedName>
</protein>
<dbReference type="PANTHER" id="PTHR22762">
    <property type="entry name" value="ALPHA-GLUCOSIDASE"/>
    <property type="match status" value="1"/>
</dbReference>
<dbReference type="InterPro" id="IPR000322">
    <property type="entry name" value="Glyco_hydro_31_TIM"/>
</dbReference>
<dbReference type="Gene3D" id="2.60.40.1180">
    <property type="entry name" value="Golgi alpha-mannosidase II"/>
    <property type="match status" value="2"/>
</dbReference>
<comment type="caution">
    <text evidence="4">The sequence shown here is derived from an EMBL/GenBank/DDBJ whole genome shotgun (WGS) entry which is preliminary data.</text>
</comment>
<proteinExistence type="inferred from homology"/>
<dbReference type="PANTHER" id="PTHR22762:SF166">
    <property type="entry name" value="ALPHA-GLUCOSIDASE"/>
    <property type="match status" value="1"/>
</dbReference>
<dbReference type="GO" id="GO:0005975">
    <property type="term" value="P:carbohydrate metabolic process"/>
    <property type="evidence" value="ECO:0007669"/>
    <property type="project" value="InterPro"/>
</dbReference>
<dbReference type="InterPro" id="IPR011013">
    <property type="entry name" value="Gal_mutarotase_sf_dom"/>
</dbReference>
<dbReference type="InterPro" id="IPR003961">
    <property type="entry name" value="FN3_dom"/>
</dbReference>
<keyword evidence="5" id="KW-1185">Reference proteome</keyword>
<evidence type="ECO:0000259" key="3">
    <source>
        <dbReference type="PROSITE" id="PS50853"/>
    </source>
</evidence>
<dbReference type="SUPFAM" id="SSF51445">
    <property type="entry name" value="(Trans)glycosidases"/>
    <property type="match status" value="1"/>
</dbReference>
<reference evidence="4 5" key="1">
    <citation type="submission" date="2023-11" db="EMBL/GenBank/DDBJ databases">
        <authorList>
            <person name="Okamura Y."/>
        </authorList>
    </citation>
    <scope>NUCLEOTIDE SEQUENCE [LARGE SCALE GENOMIC DNA]</scope>
</reference>
<dbReference type="SUPFAM" id="SSF74650">
    <property type="entry name" value="Galactose mutarotase-like"/>
    <property type="match status" value="1"/>
</dbReference>